<dbReference type="InterPro" id="IPR011050">
    <property type="entry name" value="Pectin_lyase_fold/virulence"/>
</dbReference>
<dbReference type="SUPFAM" id="SSF51126">
    <property type="entry name" value="Pectin lyase-like"/>
    <property type="match status" value="1"/>
</dbReference>
<sequence length="498" mass="54716">MANRNYIILEDKDGKEVLPVTDGNGVFVEGGTKKLESKLTEIDSKTTELNEQLDTMANDLILTNNDRINYDLRHSNSGLFKLYNKPNEFSDFPITILTDGYNFHTTFDVANFKHTGGKIYYVDPINGNNGNDGLTESTAVKRVYQAYTLCSDGDTIILLDGTYSRDTWFTTTVANNVINKSINIIAKNKGKVTVKSADDHTFTKVGETNVYSTNRGNVLTAIDIRGVANKITFELTRVTSLQECTDTENTWFQDGSTFYVHMFDNIAPNNNNLIVGLSTGVALINSTCSLQSINLYVEGINFIGGTVGTVHIRNSSTNLYPKFYAKDCQFKHGFSNPTASKDGISLLGCQGFFENCEVAFASKDGFNYHAYNGVVSNGIEINCKGYCNGIGWEDLTCNGSTMHDGGKIIRINGRYYNNQGANVADVSDGTVSLNLGCLAYDSLAKSKNGYDADFTTQQSGAKMYLDNCKAFGSYYSIRAVKGSTIELNNCSYSTIELL</sequence>
<reference evidence="1" key="1">
    <citation type="journal article" date="2021" name="Proc. Natl. Acad. Sci. U.S.A.">
        <title>A Catalog of Tens of Thousands of Viruses from Human Metagenomes Reveals Hidden Associations with Chronic Diseases.</title>
        <authorList>
            <person name="Tisza M.J."/>
            <person name="Buck C.B."/>
        </authorList>
    </citation>
    <scope>NUCLEOTIDE SEQUENCE</scope>
    <source>
        <strain evidence="1">CtE0n6</strain>
    </source>
</reference>
<name>A0A8S5RFA8_9VIRU</name>
<dbReference type="EMBL" id="BK059101">
    <property type="protein sequence ID" value="DAE30055.1"/>
    <property type="molecule type" value="Genomic_DNA"/>
</dbReference>
<organism evidence="1">
    <name type="scientific">virus sp. ctE0n6</name>
    <dbReference type="NCBI Taxonomy" id="2827985"/>
    <lineage>
        <taxon>Viruses</taxon>
    </lineage>
</organism>
<proteinExistence type="predicted"/>
<protein>
    <submittedName>
        <fullName evidence="1">Uncharacterized protein</fullName>
    </submittedName>
</protein>
<accession>A0A8S5RFA8</accession>
<evidence type="ECO:0000313" key="1">
    <source>
        <dbReference type="EMBL" id="DAE30055.1"/>
    </source>
</evidence>